<dbReference type="GO" id="GO:0005886">
    <property type="term" value="C:plasma membrane"/>
    <property type="evidence" value="ECO:0007669"/>
    <property type="project" value="TreeGrafter"/>
</dbReference>
<dbReference type="InParanoid" id="A0A1J7J180"/>
<evidence type="ECO:0000313" key="7">
    <source>
        <dbReference type="EMBL" id="OIW33139.1"/>
    </source>
</evidence>
<feature type="transmembrane region" description="Helical" evidence="5">
    <location>
        <begin position="256"/>
        <end position="275"/>
    </location>
</feature>
<dbReference type="CDD" id="cd17316">
    <property type="entry name" value="MFS_SV2_like"/>
    <property type="match status" value="1"/>
</dbReference>
<dbReference type="Gene3D" id="1.20.1250.20">
    <property type="entry name" value="MFS general substrate transporter like domains"/>
    <property type="match status" value="2"/>
</dbReference>
<dbReference type="GO" id="GO:0035879">
    <property type="term" value="P:plasma membrane lactate transport"/>
    <property type="evidence" value="ECO:0007669"/>
    <property type="project" value="TreeGrafter"/>
</dbReference>
<sequence>MSVAEYLATRLTSLKPPMTPAGNPFKQLGLLNREQWAFFAAKLWLISVQVAWCGWVWDSFDFFTVSLTVTQLAQDFNKSNTQITWGITLVLMFRSAGSLIFGLWSDRSGRKWPFIWNNVLFIVLELATGFCKTYNQFLACRALFGIAMGGLYGNAAATALEDSPAKARGVLSGCFQAGYPAGYLLATAFFRALVDTTPHGWRPLYWFGACPPILIILFRLMLPEARSWREREAATPTRSSASAFLSEAKSAIVKNWLTVSYMVALMAGFNFMAHGSQDFYPTMLVNQYQFTANKLTIVQVVANLGAMSGAIVVGHLSEIFGRRLTIMTSCLLGGALLYPYTFVSSNAVIASAFFVQFFVQGAFGVVPSYLIELSPDYLRAFIVGTAYQLGNLASSSAATIQAAIGQKYYPLAPTSQGVKRYNYAIVICAFLGACFAVVIILALLGPEKKGRELGAVEGDDNTKLDEEILEKNTRTSHCEVV</sequence>
<dbReference type="PANTHER" id="PTHR23508">
    <property type="entry name" value="CARBOXYLIC ACID TRANSPORTER PROTEIN HOMOLOG"/>
    <property type="match status" value="1"/>
</dbReference>
<evidence type="ECO:0000313" key="8">
    <source>
        <dbReference type="Proteomes" id="UP000182658"/>
    </source>
</evidence>
<dbReference type="Pfam" id="PF00083">
    <property type="entry name" value="Sugar_tr"/>
    <property type="match status" value="1"/>
</dbReference>
<keyword evidence="3 5" id="KW-1133">Transmembrane helix</keyword>
<feature type="transmembrane region" description="Helical" evidence="5">
    <location>
        <begin position="324"/>
        <end position="341"/>
    </location>
</feature>
<evidence type="ECO:0000256" key="5">
    <source>
        <dbReference type="SAM" id="Phobius"/>
    </source>
</evidence>
<feature type="transmembrane region" description="Helical" evidence="5">
    <location>
        <begin position="377"/>
        <end position="403"/>
    </location>
</feature>
<dbReference type="PANTHER" id="PTHR23508:SF10">
    <property type="entry name" value="CARBOXYLIC ACID TRANSPORTER PROTEIN HOMOLOG"/>
    <property type="match status" value="1"/>
</dbReference>
<evidence type="ECO:0000256" key="1">
    <source>
        <dbReference type="ARBA" id="ARBA00004141"/>
    </source>
</evidence>
<gene>
    <name evidence="7" type="ORF">CONLIGDRAFT_570192</name>
</gene>
<feature type="transmembrane region" description="Helical" evidence="5">
    <location>
        <begin position="36"/>
        <end position="57"/>
    </location>
</feature>
<accession>A0A1J7J180</accession>
<dbReference type="InterPro" id="IPR005828">
    <property type="entry name" value="MFS_sugar_transport-like"/>
</dbReference>
<feature type="transmembrane region" description="Helical" evidence="5">
    <location>
        <begin position="136"/>
        <end position="157"/>
    </location>
</feature>
<dbReference type="SUPFAM" id="SSF103473">
    <property type="entry name" value="MFS general substrate transporter"/>
    <property type="match status" value="1"/>
</dbReference>
<proteinExistence type="predicted"/>
<dbReference type="InterPro" id="IPR036259">
    <property type="entry name" value="MFS_trans_sf"/>
</dbReference>
<dbReference type="AlphaFoldDB" id="A0A1J7J180"/>
<feature type="transmembrane region" description="Helical" evidence="5">
    <location>
        <begin position="204"/>
        <end position="222"/>
    </location>
</feature>
<evidence type="ECO:0000256" key="4">
    <source>
        <dbReference type="ARBA" id="ARBA00023136"/>
    </source>
</evidence>
<dbReference type="GO" id="GO:0015355">
    <property type="term" value="F:secondary active monocarboxylate transmembrane transporter activity"/>
    <property type="evidence" value="ECO:0007669"/>
    <property type="project" value="TreeGrafter"/>
</dbReference>
<feature type="transmembrane region" description="Helical" evidence="5">
    <location>
        <begin position="347"/>
        <end position="370"/>
    </location>
</feature>
<keyword evidence="8" id="KW-1185">Reference proteome</keyword>
<dbReference type="Proteomes" id="UP000182658">
    <property type="component" value="Unassembled WGS sequence"/>
</dbReference>
<reference evidence="7 8" key="1">
    <citation type="submission" date="2016-10" db="EMBL/GenBank/DDBJ databases">
        <title>Draft genome sequence of Coniochaeta ligniaria NRRL30616, a lignocellulolytic fungus for bioabatement of inhibitors in plant biomass hydrolysates.</title>
        <authorList>
            <consortium name="DOE Joint Genome Institute"/>
            <person name="Jimenez D.J."/>
            <person name="Hector R.E."/>
            <person name="Riley R."/>
            <person name="Sun H."/>
            <person name="Grigoriev I.V."/>
            <person name="Van Elsas J.D."/>
            <person name="Nichols N.N."/>
        </authorList>
    </citation>
    <scope>NUCLEOTIDE SEQUENCE [LARGE SCALE GENOMIC DNA]</scope>
    <source>
        <strain evidence="7 8">NRRL 30616</strain>
    </source>
</reference>
<protein>
    <submittedName>
        <fullName evidence="7">MFS general substrate transporter</fullName>
    </submittedName>
</protein>
<evidence type="ECO:0000256" key="3">
    <source>
        <dbReference type="ARBA" id="ARBA00022989"/>
    </source>
</evidence>
<dbReference type="InterPro" id="IPR020846">
    <property type="entry name" value="MFS_dom"/>
</dbReference>
<evidence type="ECO:0000256" key="2">
    <source>
        <dbReference type="ARBA" id="ARBA00022692"/>
    </source>
</evidence>
<name>A0A1J7J180_9PEZI</name>
<dbReference type="STRING" id="1408157.A0A1J7J180"/>
<keyword evidence="4 5" id="KW-0472">Membrane</keyword>
<feature type="transmembrane region" description="Helical" evidence="5">
    <location>
        <begin position="423"/>
        <end position="444"/>
    </location>
</feature>
<evidence type="ECO:0000259" key="6">
    <source>
        <dbReference type="PROSITE" id="PS50850"/>
    </source>
</evidence>
<keyword evidence="2 5" id="KW-0812">Transmembrane</keyword>
<feature type="domain" description="Major facilitator superfamily (MFS) profile" evidence="6">
    <location>
        <begin position="47"/>
        <end position="449"/>
    </location>
</feature>
<dbReference type="EMBL" id="KV875094">
    <property type="protein sequence ID" value="OIW33139.1"/>
    <property type="molecule type" value="Genomic_DNA"/>
</dbReference>
<feature type="transmembrane region" description="Helical" evidence="5">
    <location>
        <begin position="295"/>
        <end position="317"/>
    </location>
</feature>
<organism evidence="7 8">
    <name type="scientific">Coniochaeta ligniaria NRRL 30616</name>
    <dbReference type="NCBI Taxonomy" id="1408157"/>
    <lineage>
        <taxon>Eukaryota</taxon>
        <taxon>Fungi</taxon>
        <taxon>Dikarya</taxon>
        <taxon>Ascomycota</taxon>
        <taxon>Pezizomycotina</taxon>
        <taxon>Sordariomycetes</taxon>
        <taxon>Sordariomycetidae</taxon>
        <taxon>Coniochaetales</taxon>
        <taxon>Coniochaetaceae</taxon>
        <taxon>Coniochaeta</taxon>
    </lineage>
</organism>
<feature type="transmembrane region" description="Helical" evidence="5">
    <location>
        <begin position="83"/>
        <end position="105"/>
    </location>
</feature>
<dbReference type="PROSITE" id="PS50850">
    <property type="entry name" value="MFS"/>
    <property type="match status" value="1"/>
</dbReference>
<dbReference type="OrthoDB" id="5296287at2759"/>
<dbReference type="FunCoup" id="A0A1J7J180">
    <property type="interactions" value="28"/>
</dbReference>
<comment type="subcellular location">
    <subcellularLocation>
        <location evidence="1">Membrane</location>
        <topology evidence="1">Multi-pass membrane protein</topology>
    </subcellularLocation>
</comment>